<evidence type="ECO:0000313" key="6">
    <source>
        <dbReference type="EMBL" id="MFC3885399.1"/>
    </source>
</evidence>
<evidence type="ECO:0000256" key="1">
    <source>
        <dbReference type="ARBA" id="ARBA00007074"/>
    </source>
</evidence>
<accession>A0ABV8B799</accession>
<dbReference type="Proteomes" id="UP001595752">
    <property type="component" value="Unassembled WGS sequence"/>
</dbReference>
<comment type="similarity">
    <text evidence="1">Belongs to the peptidase C40 family.</text>
</comment>
<dbReference type="PANTHER" id="PTHR47053:SF1">
    <property type="entry name" value="MUREIN DD-ENDOPEPTIDASE MEPH-RELATED"/>
    <property type="match status" value="1"/>
</dbReference>
<sequence length="130" mass="14742">MLINRIISTGLQYLGTPYVFNAPSYRTDMFDCSSFIQYILGVNGISLPRNSRQQFLIGAPVSFSSIQRGDLLFFTTSKRKHKKGIEKIGHVAVYLGSGKMMHTFREGKKVQITSLNSYWKKAFIGARRVL</sequence>
<evidence type="ECO:0000256" key="2">
    <source>
        <dbReference type="ARBA" id="ARBA00022670"/>
    </source>
</evidence>
<organism evidence="6 7">
    <name type="scientific">Bacillus songklensis</name>
    <dbReference type="NCBI Taxonomy" id="1069116"/>
    <lineage>
        <taxon>Bacteria</taxon>
        <taxon>Bacillati</taxon>
        <taxon>Bacillota</taxon>
        <taxon>Bacilli</taxon>
        <taxon>Bacillales</taxon>
        <taxon>Bacillaceae</taxon>
        <taxon>Bacillus</taxon>
    </lineage>
</organism>
<feature type="domain" description="NlpC/P60" evidence="5">
    <location>
        <begin position="1"/>
        <end position="130"/>
    </location>
</feature>
<gene>
    <name evidence="6" type="ORF">ACFOU2_18695</name>
</gene>
<dbReference type="Pfam" id="PF00877">
    <property type="entry name" value="NLPC_P60"/>
    <property type="match status" value="1"/>
</dbReference>
<name>A0ABV8B799_9BACI</name>
<keyword evidence="4" id="KW-0788">Thiol protease</keyword>
<protein>
    <submittedName>
        <fullName evidence="6">C40 family peptidase</fullName>
    </submittedName>
</protein>
<reference evidence="7" key="1">
    <citation type="journal article" date="2019" name="Int. J. Syst. Evol. Microbiol.">
        <title>The Global Catalogue of Microorganisms (GCM) 10K type strain sequencing project: providing services to taxonomists for standard genome sequencing and annotation.</title>
        <authorList>
            <consortium name="The Broad Institute Genomics Platform"/>
            <consortium name="The Broad Institute Genome Sequencing Center for Infectious Disease"/>
            <person name="Wu L."/>
            <person name="Ma J."/>
        </authorList>
    </citation>
    <scope>NUCLEOTIDE SEQUENCE [LARGE SCALE GENOMIC DNA]</scope>
    <source>
        <strain evidence="7">CCUG 61889</strain>
    </source>
</reference>
<dbReference type="Gene3D" id="3.90.1720.10">
    <property type="entry name" value="endopeptidase domain like (from Nostoc punctiforme)"/>
    <property type="match status" value="1"/>
</dbReference>
<evidence type="ECO:0000256" key="4">
    <source>
        <dbReference type="ARBA" id="ARBA00022807"/>
    </source>
</evidence>
<keyword evidence="3" id="KW-0378">Hydrolase</keyword>
<evidence type="ECO:0000259" key="5">
    <source>
        <dbReference type="PROSITE" id="PS51935"/>
    </source>
</evidence>
<dbReference type="PANTHER" id="PTHR47053">
    <property type="entry name" value="MUREIN DD-ENDOPEPTIDASE MEPH-RELATED"/>
    <property type="match status" value="1"/>
</dbReference>
<dbReference type="InterPro" id="IPR000064">
    <property type="entry name" value="NLP_P60_dom"/>
</dbReference>
<dbReference type="SUPFAM" id="SSF54001">
    <property type="entry name" value="Cysteine proteinases"/>
    <property type="match status" value="1"/>
</dbReference>
<dbReference type="RefSeq" id="WP_377917758.1">
    <property type="nucleotide sequence ID" value="NZ_JBHRZT010000070.1"/>
</dbReference>
<dbReference type="InterPro" id="IPR051202">
    <property type="entry name" value="Peptidase_C40"/>
</dbReference>
<dbReference type="InterPro" id="IPR038765">
    <property type="entry name" value="Papain-like_cys_pep_sf"/>
</dbReference>
<keyword evidence="2" id="KW-0645">Protease</keyword>
<evidence type="ECO:0000256" key="3">
    <source>
        <dbReference type="ARBA" id="ARBA00022801"/>
    </source>
</evidence>
<keyword evidence="7" id="KW-1185">Reference proteome</keyword>
<comment type="caution">
    <text evidence="6">The sequence shown here is derived from an EMBL/GenBank/DDBJ whole genome shotgun (WGS) entry which is preliminary data.</text>
</comment>
<evidence type="ECO:0000313" key="7">
    <source>
        <dbReference type="Proteomes" id="UP001595752"/>
    </source>
</evidence>
<dbReference type="PROSITE" id="PS51935">
    <property type="entry name" value="NLPC_P60"/>
    <property type="match status" value="1"/>
</dbReference>
<proteinExistence type="inferred from homology"/>
<dbReference type="EMBL" id="JBHRZT010000070">
    <property type="protein sequence ID" value="MFC3885399.1"/>
    <property type="molecule type" value="Genomic_DNA"/>
</dbReference>